<accession>A0A8J6APL1</accession>
<sequence length="275" mass="30532">MPIMPPPSTRPPTHAPTPQPRLFPLDHEPVEEDTDTIMDPEPTPVREGEMPAMAPPKVSAPQVSLDAPKLQLNPTPKFAPRQLKMPQFNAPKTKPVDLRPLTLAKPVPPTPKQASIAMPKPQLKVSMPTNNFALKFQRPRAPGNENTPNSAPKTTPQPRQAPAPAPQAEPEPEPQPEEPAEPAAPALGTDDWAGLRTDTTVAMADVTKRVEDTFDHEKLYRQQKELMAITAEFGEVIERMEDTAVRLVLQNNGLLFKLDPQLESRMKEMRRKYCS</sequence>
<evidence type="ECO:0000313" key="2">
    <source>
        <dbReference type="EMBL" id="KAG9390076.1"/>
    </source>
</evidence>
<proteinExistence type="predicted"/>
<feature type="compositionally biased region" description="Pro residues" evidence="1">
    <location>
        <begin position="1"/>
        <end position="21"/>
    </location>
</feature>
<feature type="compositionally biased region" description="Acidic residues" evidence="1">
    <location>
        <begin position="170"/>
        <end position="180"/>
    </location>
</feature>
<feature type="region of interest" description="Disordered" evidence="1">
    <location>
        <begin position="1"/>
        <end position="192"/>
    </location>
</feature>
<dbReference type="Proteomes" id="UP000717585">
    <property type="component" value="Unassembled WGS sequence"/>
</dbReference>
<feature type="compositionally biased region" description="Polar residues" evidence="1">
    <location>
        <begin position="144"/>
        <end position="154"/>
    </location>
</feature>
<protein>
    <submittedName>
        <fullName evidence="2">Uncharacterized protein</fullName>
    </submittedName>
</protein>
<comment type="caution">
    <text evidence="2">The sequence shown here is derived from an EMBL/GenBank/DDBJ whole genome shotgun (WGS) entry which is preliminary data.</text>
</comment>
<gene>
    <name evidence="2" type="ORF">J8273_8113</name>
</gene>
<reference evidence="2" key="1">
    <citation type="submission" date="2021-05" db="EMBL/GenBank/DDBJ databases">
        <title>A free-living protist that lacks canonical eukaryotic 1 DNA replication and segregation systems.</title>
        <authorList>
            <person name="Salas-Leiva D.E."/>
            <person name="Tromer E.C."/>
            <person name="Curtis B.A."/>
            <person name="Jerlstrom-Hultqvist J."/>
            <person name="Kolisko M."/>
            <person name="Yi Z."/>
            <person name="Salas-Leiva J.S."/>
            <person name="Gallot-Lavallee L."/>
            <person name="Kops G.J.P.L."/>
            <person name="Archibald J.M."/>
            <person name="Simpson A.G.B."/>
            <person name="Roger A.J."/>
        </authorList>
    </citation>
    <scope>NUCLEOTIDE SEQUENCE</scope>
    <source>
        <strain evidence="2">BICM</strain>
    </source>
</reference>
<name>A0A8J6APL1_9EUKA</name>
<feature type="compositionally biased region" description="Pro residues" evidence="1">
    <location>
        <begin position="159"/>
        <end position="169"/>
    </location>
</feature>
<dbReference type="EMBL" id="JAHDYR010000066">
    <property type="protein sequence ID" value="KAG9390076.1"/>
    <property type="molecule type" value="Genomic_DNA"/>
</dbReference>
<keyword evidence="3" id="KW-1185">Reference proteome</keyword>
<evidence type="ECO:0000313" key="3">
    <source>
        <dbReference type="Proteomes" id="UP000717585"/>
    </source>
</evidence>
<organism evidence="2 3">
    <name type="scientific">Carpediemonas membranifera</name>
    <dbReference type="NCBI Taxonomy" id="201153"/>
    <lineage>
        <taxon>Eukaryota</taxon>
        <taxon>Metamonada</taxon>
        <taxon>Carpediemonas-like organisms</taxon>
        <taxon>Carpediemonas</taxon>
    </lineage>
</organism>
<evidence type="ECO:0000256" key="1">
    <source>
        <dbReference type="SAM" id="MobiDB-lite"/>
    </source>
</evidence>
<feature type="compositionally biased region" description="Acidic residues" evidence="1">
    <location>
        <begin position="29"/>
        <end position="38"/>
    </location>
</feature>
<dbReference type="AlphaFoldDB" id="A0A8J6APL1"/>